<dbReference type="SUPFAM" id="SSF52009">
    <property type="entry name" value="Phosphohistidine domain"/>
    <property type="match status" value="1"/>
</dbReference>
<evidence type="ECO:0000256" key="1">
    <source>
        <dbReference type="ARBA" id="ARBA00000683"/>
    </source>
</evidence>
<dbReference type="Gene3D" id="3.50.30.10">
    <property type="entry name" value="Phosphohistidine domain"/>
    <property type="match status" value="1"/>
</dbReference>
<keyword evidence="22" id="KW-1185">Reference proteome</keyword>
<proteinExistence type="inferred from homology"/>
<evidence type="ECO:0000259" key="20">
    <source>
        <dbReference type="Pfam" id="PF05524"/>
    </source>
</evidence>
<dbReference type="EMBL" id="ATCF01000038">
    <property type="protein sequence ID" value="EPD97463.1"/>
    <property type="molecule type" value="Genomic_DNA"/>
</dbReference>
<keyword evidence="11 21" id="KW-0808">Transferase</keyword>
<keyword evidence="12" id="KW-0598">Phosphotransferase system</keyword>
<keyword evidence="14" id="KW-0418">Kinase</keyword>
<evidence type="ECO:0000256" key="12">
    <source>
        <dbReference type="ARBA" id="ARBA00022683"/>
    </source>
</evidence>
<dbReference type="InterPro" id="IPR023151">
    <property type="entry name" value="PEP_util_CS"/>
</dbReference>
<dbReference type="InterPro" id="IPR008279">
    <property type="entry name" value="PEP-util_enz_mobile_dom"/>
</dbReference>
<keyword evidence="15" id="KW-0460">Magnesium</keyword>
<dbReference type="PRINTS" id="PR01736">
    <property type="entry name" value="PHPHTRNFRASE"/>
</dbReference>
<keyword evidence="9" id="KW-0963">Cytoplasm</keyword>
<evidence type="ECO:0000256" key="9">
    <source>
        <dbReference type="ARBA" id="ARBA00022490"/>
    </source>
</evidence>
<evidence type="ECO:0000256" key="15">
    <source>
        <dbReference type="ARBA" id="ARBA00022842"/>
    </source>
</evidence>
<evidence type="ECO:0000259" key="19">
    <source>
        <dbReference type="Pfam" id="PF02896"/>
    </source>
</evidence>
<dbReference type="SUPFAM" id="SSF51621">
    <property type="entry name" value="Phosphoenolpyruvate/pyruvate domain"/>
    <property type="match status" value="1"/>
</dbReference>
<feature type="domain" description="PEP-utilising enzyme mobile" evidence="18">
    <location>
        <begin position="229"/>
        <end position="304"/>
    </location>
</feature>
<evidence type="ECO:0000313" key="21">
    <source>
        <dbReference type="EMBL" id="EPD97463.1"/>
    </source>
</evidence>
<dbReference type="GO" id="GO:0009401">
    <property type="term" value="P:phosphoenolpyruvate-dependent sugar phosphotransferase system"/>
    <property type="evidence" value="ECO:0007669"/>
    <property type="project" value="UniProtKB-KW"/>
</dbReference>
<dbReference type="Gene3D" id="3.20.20.60">
    <property type="entry name" value="Phosphoenolpyruvate-binding domains"/>
    <property type="match status" value="1"/>
</dbReference>
<dbReference type="AlphaFoldDB" id="S3B7X0"/>
<evidence type="ECO:0000256" key="17">
    <source>
        <dbReference type="SAM" id="MobiDB-lite"/>
    </source>
</evidence>
<evidence type="ECO:0000256" key="4">
    <source>
        <dbReference type="ARBA" id="ARBA00004496"/>
    </source>
</evidence>
<name>S3B7X0_9BURK</name>
<organism evidence="21 22">
    <name type="scientific">Sutterella wadsworthensis HGA0223</name>
    <dbReference type="NCBI Taxonomy" id="1203554"/>
    <lineage>
        <taxon>Bacteria</taxon>
        <taxon>Pseudomonadati</taxon>
        <taxon>Pseudomonadota</taxon>
        <taxon>Betaproteobacteria</taxon>
        <taxon>Burkholderiales</taxon>
        <taxon>Sutterellaceae</taxon>
        <taxon>Sutterella</taxon>
    </lineage>
</organism>
<dbReference type="GO" id="GO:0046872">
    <property type="term" value="F:metal ion binding"/>
    <property type="evidence" value="ECO:0007669"/>
    <property type="project" value="UniProtKB-KW"/>
</dbReference>
<evidence type="ECO:0000256" key="10">
    <source>
        <dbReference type="ARBA" id="ARBA00022597"/>
    </source>
</evidence>
<comment type="similarity">
    <text evidence="5">Belongs to the PEP-utilizing enzyme family.</text>
</comment>
<evidence type="ECO:0000256" key="6">
    <source>
        <dbReference type="ARBA" id="ARBA00012232"/>
    </source>
</evidence>
<dbReference type="eggNOG" id="COG1080">
    <property type="taxonomic scope" value="Bacteria"/>
</dbReference>
<dbReference type="InterPro" id="IPR015813">
    <property type="entry name" value="Pyrv/PenolPyrv_kinase-like_dom"/>
</dbReference>
<evidence type="ECO:0000256" key="7">
    <source>
        <dbReference type="ARBA" id="ARBA00016544"/>
    </source>
</evidence>
<dbReference type="GO" id="GO:0008965">
    <property type="term" value="F:phosphoenolpyruvate-protein phosphotransferase activity"/>
    <property type="evidence" value="ECO:0007669"/>
    <property type="project" value="UniProtKB-EC"/>
</dbReference>
<dbReference type="InterPro" id="IPR036637">
    <property type="entry name" value="Phosphohistidine_dom_sf"/>
</dbReference>
<dbReference type="EC" id="2.7.3.9" evidence="6"/>
<evidence type="ECO:0000313" key="22">
    <source>
        <dbReference type="Proteomes" id="UP000014400"/>
    </source>
</evidence>
<evidence type="ECO:0000256" key="8">
    <source>
        <dbReference type="ARBA" id="ARBA00022448"/>
    </source>
</evidence>
<dbReference type="HOGENOM" id="CLU_007308_7_0_4"/>
<evidence type="ECO:0000256" key="3">
    <source>
        <dbReference type="ARBA" id="ARBA00002728"/>
    </source>
</evidence>
<evidence type="ECO:0000256" key="5">
    <source>
        <dbReference type="ARBA" id="ARBA00007837"/>
    </source>
</evidence>
<evidence type="ECO:0000256" key="16">
    <source>
        <dbReference type="ARBA" id="ARBA00033235"/>
    </source>
</evidence>
<keyword evidence="10" id="KW-0762">Sugar transport</keyword>
<sequence length="678" mass="73994">MATEENKTDTAPTTNKSDADISLPPQEKSKSSAASDAVEIKAATTQTLEASAVNSRKIDSSVELQIGGAEENLLTGLKVCPGVAWGLTLQLTSSDLEIHQFAIDKSAVRGEIQRLRMATASANKQLEQLAETLDEDAPAEASAFLDVYQTILQDPSLITETADIIREKLVNAEWALSLRLEQIRRDFEQIDDDYLRNRLEDISGVFQRIQRVLAGRRSAASLLKAEEFDDSFILIADQLGPADMLQLRERDDLDIVGIIMETGSVTSHSAILAASLGIPTLVGVTNAIERLGTGREILIDATAGTVKVAPSPEEKKAAAAAMKSLRQRKRLLQKLRDEMPVTTDGHSVRLYANIALPEDMPDARKAGANGIGLFRTEFLFLNRDALPDEEEQVSAYQKVIRGMRGKTVTIRTADLGGDKMPSKEALALLGEDEFDEENPALGLRGLRFAFTHRPFFITQLRAIMRAATSAPEGTVRILLPMVTSASDVTEVRLCLAQAAAELDSENLKYEQNLPLGGMIELPAAVASIGDLVQILDFFSIGTNDLVQYTLAVDRTNARVSRWWEECHPAVLRLIAQTVKRVREAGKGISVCGEMASRLNMAPFFIGIGCSALSMDAAHIPAMKECVRKLSAESCEDFARGLLRRRSTESIREAIDGYALTLLSSSTEKLAERTHSKST</sequence>
<dbReference type="Pfam" id="PF05524">
    <property type="entry name" value="PEP-utilisers_N"/>
    <property type="match status" value="1"/>
</dbReference>
<accession>S3B7X0</accession>
<dbReference type="InterPro" id="IPR008731">
    <property type="entry name" value="PTS_EIN"/>
</dbReference>
<dbReference type="GO" id="GO:0016301">
    <property type="term" value="F:kinase activity"/>
    <property type="evidence" value="ECO:0007669"/>
    <property type="project" value="UniProtKB-KW"/>
</dbReference>
<evidence type="ECO:0000256" key="13">
    <source>
        <dbReference type="ARBA" id="ARBA00022723"/>
    </source>
</evidence>
<comment type="subcellular location">
    <subcellularLocation>
        <location evidence="4">Cytoplasm</location>
    </subcellularLocation>
</comment>
<feature type="domain" description="PEP-utilising enzyme C-terminal" evidence="19">
    <location>
        <begin position="331"/>
        <end position="629"/>
    </location>
</feature>
<dbReference type="STRING" id="1203554.HMPREF1476_02299"/>
<keyword evidence="8" id="KW-0813">Transport</keyword>
<evidence type="ECO:0000259" key="18">
    <source>
        <dbReference type="Pfam" id="PF00391"/>
    </source>
</evidence>
<dbReference type="NCBIfam" id="TIGR01417">
    <property type="entry name" value="PTS_I_fam"/>
    <property type="match status" value="1"/>
</dbReference>
<dbReference type="Proteomes" id="UP000014400">
    <property type="component" value="Unassembled WGS sequence"/>
</dbReference>
<reference evidence="21 22" key="1">
    <citation type="submission" date="2013-04" db="EMBL/GenBank/DDBJ databases">
        <title>The Genome Sequence of Sutterella wadsworthensis HGA0223.</title>
        <authorList>
            <consortium name="The Broad Institute Genomics Platform"/>
            <person name="Earl A."/>
            <person name="Ward D."/>
            <person name="Feldgarden M."/>
            <person name="Gevers D."/>
            <person name="Schmidt T.M."/>
            <person name="Dover J."/>
            <person name="Dai D."/>
            <person name="Walker B."/>
            <person name="Young S."/>
            <person name="Zeng Q."/>
            <person name="Gargeya S."/>
            <person name="Fitzgerald M."/>
            <person name="Haas B."/>
            <person name="Abouelleil A."/>
            <person name="Allen A.W."/>
            <person name="Alvarado L."/>
            <person name="Arachchi H.M."/>
            <person name="Berlin A.M."/>
            <person name="Chapman S.B."/>
            <person name="Gainer-Dewar J."/>
            <person name="Goldberg J."/>
            <person name="Griggs A."/>
            <person name="Gujja S."/>
            <person name="Hansen M."/>
            <person name="Howarth C."/>
            <person name="Imamovic A."/>
            <person name="Ireland A."/>
            <person name="Larimer J."/>
            <person name="McCowan C."/>
            <person name="Murphy C."/>
            <person name="Pearson M."/>
            <person name="Poon T.W."/>
            <person name="Priest M."/>
            <person name="Roberts A."/>
            <person name="Saif S."/>
            <person name="Shea T."/>
            <person name="Sisk P."/>
            <person name="Sykes S."/>
            <person name="Wortman J."/>
            <person name="Nusbaum C."/>
            <person name="Birren B."/>
        </authorList>
    </citation>
    <scope>NUCLEOTIDE SEQUENCE [LARGE SCALE GENOMIC DNA]</scope>
    <source>
        <strain evidence="21 22">HGA0223</strain>
    </source>
</reference>
<dbReference type="InterPro" id="IPR050499">
    <property type="entry name" value="PEP-utilizing_PTS_enzyme"/>
</dbReference>
<dbReference type="InterPro" id="IPR036618">
    <property type="entry name" value="PtsI_HPr-bd_sf"/>
</dbReference>
<dbReference type="PANTHER" id="PTHR46244">
    <property type="entry name" value="PHOSPHOENOLPYRUVATE-PROTEIN PHOSPHOTRANSFERASE"/>
    <property type="match status" value="1"/>
</dbReference>
<keyword evidence="21" id="KW-0670">Pyruvate</keyword>
<dbReference type="InterPro" id="IPR006318">
    <property type="entry name" value="PTS_EI-like"/>
</dbReference>
<dbReference type="Gene3D" id="1.10.274.10">
    <property type="entry name" value="PtsI, HPr-binding domain"/>
    <property type="match status" value="1"/>
</dbReference>
<dbReference type="InterPro" id="IPR040442">
    <property type="entry name" value="Pyrv_kinase-like_dom_sf"/>
</dbReference>
<protein>
    <recommendedName>
        <fullName evidence="7">Phosphoenolpyruvate-protein phosphotransferase</fullName>
        <ecNumber evidence="6">2.7.3.9</ecNumber>
    </recommendedName>
    <alternativeName>
        <fullName evidence="16">Phosphotransferase system, enzyme I</fullName>
    </alternativeName>
</protein>
<dbReference type="Pfam" id="PF02896">
    <property type="entry name" value="PEP-utilizers_C"/>
    <property type="match status" value="1"/>
</dbReference>
<comment type="caution">
    <text evidence="21">The sequence shown here is derived from an EMBL/GenBank/DDBJ whole genome shotgun (WGS) entry which is preliminary data.</text>
</comment>
<evidence type="ECO:0000256" key="14">
    <source>
        <dbReference type="ARBA" id="ARBA00022777"/>
    </source>
</evidence>
<gene>
    <name evidence="21" type="ORF">HMPREF1476_02299</name>
</gene>
<dbReference type="PANTHER" id="PTHR46244:SF3">
    <property type="entry name" value="PHOSPHOENOLPYRUVATE-PROTEIN PHOSPHOTRANSFERASE"/>
    <property type="match status" value="1"/>
</dbReference>
<feature type="region of interest" description="Disordered" evidence="17">
    <location>
        <begin position="1"/>
        <end position="37"/>
    </location>
</feature>
<comment type="function">
    <text evidence="3">General (non sugar-specific) component of the phosphoenolpyruvate-dependent sugar phosphotransferase system (sugar PTS). This major carbohydrate active-transport system catalyzes the phosphorylation of incoming sugar substrates concomitantly with their translocation across the cell membrane. Enzyme I transfers the phosphoryl group from phosphoenolpyruvate (PEP) to the phosphoryl carrier protein (HPr).</text>
</comment>
<evidence type="ECO:0000256" key="11">
    <source>
        <dbReference type="ARBA" id="ARBA00022679"/>
    </source>
</evidence>
<dbReference type="PROSITE" id="PS00742">
    <property type="entry name" value="PEP_ENZYMES_2"/>
    <property type="match status" value="1"/>
</dbReference>
<dbReference type="PATRIC" id="fig|1203554.3.peg.2382"/>
<keyword evidence="13" id="KW-0479">Metal-binding</keyword>
<evidence type="ECO:0000256" key="2">
    <source>
        <dbReference type="ARBA" id="ARBA00001946"/>
    </source>
</evidence>
<comment type="catalytic activity">
    <reaction evidence="1">
        <text>L-histidyl-[protein] + phosphoenolpyruvate = N(pros)-phospho-L-histidyl-[protein] + pyruvate</text>
        <dbReference type="Rhea" id="RHEA:23880"/>
        <dbReference type="Rhea" id="RHEA-COMP:9745"/>
        <dbReference type="Rhea" id="RHEA-COMP:9746"/>
        <dbReference type="ChEBI" id="CHEBI:15361"/>
        <dbReference type="ChEBI" id="CHEBI:29979"/>
        <dbReference type="ChEBI" id="CHEBI:58702"/>
        <dbReference type="ChEBI" id="CHEBI:64837"/>
        <dbReference type="EC" id="2.7.3.9"/>
    </reaction>
</comment>
<dbReference type="InterPro" id="IPR000121">
    <property type="entry name" value="PEP_util_C"/>
</dbReference>
<dbReference type="Pfam" id="PF00391">
    <property type="entry name" value="PEP-utilizers"/>
    <property type="match status" value="1"/>
</dbReference>
<dbReference type="GO" id="GO:0005737">
    <property type="term" value="C:cytoplasm"/>
    <property type="evidence" value="ECO:0007669"/>
    <property type="project" value="UniProtKB-SubCell"/>
</dbReference>
<feature type="domain" description="Phosphotransferase system enzyme I N-terminal" evidence="20">
    <location>
        <begin position="75"/>
        <end position="198"/>
    </location>
</feature>
<comment type="cofactor">
    <cofactor evidence="2">
        <name>Mg(2+)</name>
        <dbReference type="ChEBI" id="CHEBI:18420"/>
    </cofactor>
</comment>
<dbReference type="SUPFAM" id="SSF47831">
    <property type="entry name" value="Enzyme I of the PEP:sugar phosphotransferase system HPr-binding (sub)domain"/>
    <property type="match status" value="1"/>
</dbReference>